<accession>A0A5R9FKX0</accession>
<evidence type="ECO:0000256" key="1">
    <source>
        <dbReference type="SAM" id="Phobius"/>
    </source>
</evidence>
<reference evidence="2 3" key="1">
    <citation type="submission" date="2019-05" db="EMBL/GenBank/DDBJ databases">
        <title>Streptomyces sp. NEAU-C151, a novel actinomycete isolated from soil.</title>
        <authorList>
            <person name="Han L."/>
            <person name="Jiang H."/>
        </authorList>
    </citation>
    <scope>NUCLEOTIDE SEQUENCE [LARGE SCALE GENOMIC DNA]</scope>
    <source>
        <strain evidence="2 3">NEAU-C151</strain>
    </source>
</reference>
<dbReference type="Proteomes" id="UP000305906">
    <property type="component" value="Unassembled WGS sequence"/>
</dbReference>
<keyword evidence="1" id="KW-0472">Membrane</keyword>
<keyword evidence="1" id="KW-1133">Transmembrane helix</keyword>
<dbReference type="AlphaFoldDB" id="A0A5R9FKX0"/>
<dbReference type="EMBL" id="VBZC01000059">
    <property type="protein sequence ID" value="TLS41234.1"/>
    <property type="molecule type" value="Genomic_DNA"/>
</dbReference>
<comment type="caution">
    <text evidence="2">The sequence shown here is derived from an EMBL/GenBank/DDBJ whole genome shotgun (WGS) entry which is preliminary data.</text>
</comment>
<organism evidence="2 3">
    <name type="scientific">Streptomyces montanus</name>
    <dbReference type="NCBI Taxonomy" id="2580423"/>
    <lineage>
        <taxon>Bacteria</taxon>
        <taxon>Bacillati</taxon>
        <taxon>Actinomycetota</taxon>
        <taxon>Actinomycetes</taxon>
        <taxon>Kitasatosporales</taxon>
        <taxon>Streptomycetaceae</taxon>
        <taxon>Streptomyces</taxon>
    </lineage>
</organism>
<proteinExistence type="predicted"/>
<evidence type="ECO:0000313" key="2">
    <source>
        <dbReference type="EMBL" id="TLS41234.1"/>
    </source>
</evidence>
<protein>
    <submittedName>
        <fullName evidence="2">Uncharacterized protein</fullName>
    </submittedName>
</protein>
<gene>
    <name evidence="2" type="ORF">FE633_37075</name>
</gene>
<keyword evidence="1" id="KW-0812">Transmembrane</keyword>
<sequence length="71" mass="7672">MESMAGAVIASSVMLSTTTLVATGLLWASAGTRERRTAAERSTVHQQELRTELTELSRRVGALQRLLEGVD</sequence>
<name>A0A5R9FKX0_9ACTN</name>
<evidence type="ECO:0000313" key="3">
    <source>
        <dbReference type="Proteomes" id="UP000305906"/>
    </source>
</evidence>
<keyword evidence="3" id="KW-1185">Reference proteome</keyword>
<feature type="transmembrane region" description="Helical" evidence="1">
    <location>
        <begin position="6"/>
        <end position="28"/>
    </location>
</feature>
<dbReference type="RefSeq" id="WP_138049556.1">
    <property type="nucleotide sequence ID" value="NZ_VBZC01000059.1"/>
</dbReference>